<dbReference type="EMBL" id="DTGA01000039">
    <property type="protein sequence ID" value="HGB30591.1"/>
    <property type="molecule type" value="Genomic_DNA"/>
</dbReference>
<comment type="caution">
    <text evidence="2">The sequence shown here is derived from an EMBL/GenBank/DDBJ whole genome shotgun (WGS) entry which is preliminary data.</text>
</comment>
<proteinExistence type="predicted"/>
<name>A0A7C3WUZ3_9BACT</name>
<evidence type="ECO:0000313" key="2">
    <source>
        <dbReference type="EMBL" id="HGB30591.1"/>
    </source>
</evidence>
<evidence type="ECO:0000259" key="1">
    <source>
        <dbReference type="SMART" id="SM00909"/>
    </source>
</evidence>
<dbReference type="InterPro" id="IPR019606">
    <property type="entry name" value="GerMN"/>
</dbReference>
<gene>
    <name evidence="2" type="ORF">ENV35_01780</name>
</gene>
<dbReference type="SMART" id="SM00909">
    <property type="entry name" value="Germane"/>
    <property type="match status" value="1"/>
</dbReference>
<feature type="domain" description="GerMN" evidence="1">
    <location>
        <begin position="65"/>
        <end position="153"/>
    </location>
</feature>
<accession>A0A7C3WUZ3</accession>
<sequence>MKVRKKVLILFFIALVLGILAFLFTKEDIHIRLYIYNPIKQALESKDINIKVTRLEKYFVKEKIYKEAINRLISYSDNNIYHLPIPKGTKVLNISVKNNIAYVDFSDELRKNHPGGSLGEMLTVYSIVDTLTEFPEIKKVQILISGAVVETLVGHIDLTSPLDRDLSLVK</sequence>
<dbReference type="AlphaFoldDB" id="A0A7C3WUZ3"/>
<organism evidence="2">
    <name type="scientific">Dictyoglomus turgidum</name>
    <dbReference type="NCBI Taxonomy" id="513050"/>
    <lineage>
        <taxon>Bacteria</taxon>
        <taxon>Pseudomonadati</taxon>
        <taxon>Dictyoglomota</taxon>
        <taxon>Dictyoglomia</taxon>
        <taxon>Dictyoglomales</taxon>
        <taxon>Dictyoglomaceae</taxon>
        <taxon>Dictyoglomus</taxon>
    </lineage>
</organism>
<dbReference type="Pfam" id="PF10646">
    <property type="entry name" value="Germane"/>
    <property type="match status" value="1"/>
</dbReference>
<reference evidence="2" key="1">
    <citation type="journal article" date="2020" name="mSystems">
        <title>Genome- and Community-Level Interaction Insights into Carbon Utilization and Element Cycling Functions of Hydrothermarchaeota in Hydrothermal Sediment.</title>
        <authorList>
            <person name="Zhou Z."/>
            <person name="Liu Y."/>
            <person name="Xu W."/>
            <person name="Pan J."/>
            <person name="Luo Z.H."/>
            <person name="Li M."/>
        </authorList>
    </citation>
    <scope>NUCLEOTIDE SEQUENCE [LARGE SCALE GENOMIC DNA]</scope>
    <source>
        <strain evidence="2">SpSt-751</strain>
    </source>
</reference>
<protein>
    <submittedName>
        <fullName evidence="2">Spore gernimation protein</fullName>
    </submittedName>
</protein>